<proteinExistence type="predicted"/>
<dbReference type="InterPro" id="IPR011335">
    <property type="entry name" value="Restrct_endonuc-II-like"/>
</dbReference>
<evidence type="ECO:0000313" key="1">
    <source>
        <dbReference type="EMBL" id="QDV73638.1"/>
    </source>
</evidence>
<keyword evidence="2" id="KW-1185">Reference proteome</keyword>
<dbReference type="EMBL" id="CP036349">
    <property type="protein sequence ID" value="QDV73638.1"/>
    <property type="molecule type" value="Genomic_DNA"/>
</dbReference>
<reference evidence="1 2" key="1">
    <citation type="submission" date="2019-02" db="EMBL/GenBank/DDBJ databases">
        <title>Deep-cultivation of Planctomycetes and their phenomic and genomic characterization uncovers novel biology.</title>
        <authorList>
            <person name="Wiegand S."/>
            <person name="Jogler M."/>
            <person name="Boedeker C."/>
            <person name="Pinto D."/>
            <person name="Vollmers J."/>
            <person name="Rivas-Marin E."/>
            <person name="Kohn T."/>
            <person name="Peeters S.H."/>
            <person name="Heuer A."/>
            <person name="Rast P."/>
            <person name="Oberbeckmann S."/>
            <person name="Bunk B."/>
            <person name="Jeske O."/>
            <person name="Meyerdierks A."/>
            <person name="Storesund J.E."/>
            <person name="Kallscheuer N."/>
            <person name="Luecker S."/>
            <person name="Lage O.M."/>
            <person name="Pohl T."/>
            <person name="Merkel B.J."/>
            <person name="Hornburger P."/>
            <person name="Mueller R.-W."/>
            <person name="Bruemmer F."/>
            <person name="Labrenz M."/>
            <person name="Spormann A.M."/>
            <person name="Op den Camp H."/>
            <person name="Overmann J."/>
            <person name="Amann R."/>
            <person name="Jetten M.S.M."/>
            <person name="Mascher T."/>
            <person name="Medema M.H."/>
            <person name="Devos D.P."/>
            <person name="Kaster A.-K."/>
            <person name="Ovreas L."/>
            <person name="Rohde M."/>
            <person name="Galperin M.Y."/>
            <person name="Jogler C."/>
        </authorList>
    </citation>
    <scope>NUCLEOTIDE SEQUENCE [LARGE SCALE GENOMIC DNA]</scope>
    <source>
        <strain evidence="1 2">Spa11</strain>
    </source>
</reference>
<dbReference type="AlphaFoldDB" id="A0A518K770"/>
<dbReference type="Proteomes" id="UP000316426">
    <property type="component" value="Chromosome"/>
</dbReference>
<sequence length="507" mass="56919">MSKSKTTIEALLEETGPMDSGGLADELVRRHPSQTPEAARKAISRAQIASRVRSTHPVRFDRVYLYYLSSHEGEKYARAVRAVLPKKPGFDRVYKTLLANRGWITAGQIGKSSGSLPDSAQTNAGGRHRLAETVSQLLHLRVLEPVVGATDLFRIGREFGTPRVGKGLFEHKLRIEQGLLEEARDWLRDCYLLAYDKHRLRTSPYLCEGFNDAVWDVHGPVYFGPFTANQQLRRTTAKEAFLVCDILAYRQYDINDATALLERYRSVVLRWKTVVVVPVVIAPVFSASAWQLLRTSGVTPVVFHDVFGRNVEKLLNSLWDLFKQDTPSDSTLTKLEDTLALARGTEINDGIIGNLKGALFELIVALAWRSQGFEVVIQKMVQSKEDLQEYEIDVVCIKADQVCKLIECKGRHAGYEESRDDVERHFASRCKASADPYGWDVTGGYANVEALFITTGVLSPEARAYADATKRSHGISCKVWAGETVGNWLKEIDQPRLAALIDRFYRQ</sequence>
<dbReference type="SUPFAM" id="SSF52980">
    <property type="entry name" value="Restriction endonuclease-like"/>
    <property type="match status" value="1"/>
</dbReference>
<protein>
    <submittedName>
        <fullName evidence="1">Uncharacterized protein</fullName>
    </submittedName>
</protein>
<name>A0A518K770_9BACT</name>
<accession>A0A518K770</accession>
<organism evidence="1 2">
    <name type="scientific">Botrimarina mediterranea</name>
    <dbReference type="NCBI Taxonomy" id="2528022"/>
    <lineage>
        <taxon>Bacteria</taxon>
        <taxon>Pseudomonadati</taxon>
        <taxon>Planctomycetota</taxon>
        <taxon>Planctomycetia</taxon>
        <taxon>Pirellulales</taxon>
        <taxon>Lacipirellulaceae</taxon>
        <taxon>Botrimarina</taxon>
    </lineage>
</organism>
<dbReference type="KEGG" id="bmei:Spa11_18370"/>
<gene>
    <name evidence="1" type="ORF">Spa11_18370</name>
</gene>
<evidence type="ECO:0000313" key="2">
    <source>
        <dbReference type="Proteomes" id="UP000316426"/>
    </source>
</evidence>
<dbReference type="RefSeq" id="WP_145110982.1">
    <property type="nucleotide sequence ID" value="NZ_CP036349.1"/>
</dbReference>